<keyword evidence="3" id="KW-0378">Hydrolase</keyword>
<dbReference type="Pfam" id="PF05028">
    <property type="entry name" value="PARG_cat_C"/>
    <property type="match status" value="1"/>
</dbReference>
<dbReference type="GO" id="GO:0005634">
    <property type="term" value="C:nucleus"/>
    <property type="evidence" value="ECO:0007669"/>
    <property type="project" value="TreeGrafter"/>
</dbReference>
<dbReference type="Proteomes" id="UP000050795">
    <property type="component" value="Unassembled WGS sequence"/>
</dbReference>
<dbReference type="GO" id="GO:0009225">
    <property type="term" value="P:nucleotide-sugar metabolic process"/>
    <property type="evidence" value="ECO:0007669"/>
    <property type="project" value="TreeGrafter"/>
</dbReference>
<evidence type="ECO:0000259" key="6">
    <source>
        <dbReference type="Pfam" id="PF05028"/>
    </source>
</evidence>
<dbReference type="GO" id="GO:0004649">
    <property type="term" value="F:poly(ADP-ribose) glycohydrolase activity"/>
    <property type="evidence" value="ECO:0007669"/>
    <property type="project" value="UniProtKB-EC"/>
</dbReference>
<dbReference type="AlphaFoldDB" id="A0AA85JLP7"/>
<dbReference type="GO" id="GO:0005975">
    <property type="term" value="P:carbohydrate metabolic process"/>
    <property type="evidence" value="ECO:0007669"/>
    <property type="project" value="InterPro"/>
</dbReference>
<evidence type="ECO:0000259" key="7">
    <source>
        <dbReference type="Pfam" id="PF20811"/>
    </source>
</evidence>
<dbReference type="GO" id="GO:1990966">
    <property type="term" value="P:ATP generation from poly-ADP-D-ribose"/>
    <property type="evidence" value="ECO:0007669"/>
    <property type="project" value="TreeGrafter"/>
</dbReference>
<feature type="domain" description="PARG catalytic Macro" evidence="6">
    <location>
        <begin position="282"/>
        <end position="480"/>
    </location>
</feature>
<evidence type="ECO:0000256" key="1">
    <source>
        <dbReference type="ARBA" id="ARBA00009545"/>
    </source>
</evidence>
<reference evidence="8" key="1">
    <citation type="submission" date="2022-06" db="EMBL/GenBank/DDBJ databases">
        <authorList>
            <person name="Berger JAMES D."/>
            <person name="Berger JAMES D."/>
        </authorList>
    </citation>
    <scope>NUCLEOTIDE SEQUENCE [LARGE SCALE GENOMIC DNA]</scope>
</reference>
<dbReference type="GO" id="GO:0005737">
    <property type="term" value="C:cytoplasm"/>
    <property type="evidence" value="ECO:0007669"/>
    <property type="project" value="TreeGrafter"/>
</dbReference>
<feature type="binding site" evidence="5">
    <location>
        <position position="322"/>
    </location>
    <ligand>
        <name>substrate</name>
    </ligand>
</feature>
<feature type="active site" evidence="4">
    <location>
        <position position="305"/>
    </location>
</feature>
<feature type="domain" description="PARG helical" evidence="7">
    <location>
        <begin position="140"/>
        <end position="264"/>
    </location>
</feature>
<proteinExistence type="inferred from homology"/>
<dbReference type="EC" id="3.2.1.143" evidence="2"/>
<feature type="active site" evidence="4">
    <location>
        <position position="324"/>
    </location>
</feature>
<evidence type="ECO:0000256" key="2">
    <source>
        <dbReference type="ARBA" id="ARBA00012255"/>
    </source>
</evidence>
<accession>A0AA85JLP7</accession>
<sequence length="530" mass="60007">MAEPSVGLQYFRGESLKQLIHAASCLPPLQPSRTHKVFFRCDRDPNRPPIPYPDNYCDKWNGSYVRMPCSPESVYPIYEGGASNLASRWTMVEKALRQKIGSFTELKEAILSYNSRFKSSWNFKALEYMCKENLIPDGGNDNFFNNALPSLCALALNLPVFVTKPIPLLRRGCKRSLTLSQLQIASLLANAFFCTFPRRNCHGQEAEYVNFPEINFSNLLSAKPISQHNINRTLHVKVQKLRCILHYFHRVLKHFPVGSITFTRRRLGDLAPDWLGSLITFDQLRLHVSATESITDAGPNTLQVDFANCYLGGGILGTGCVQEEIMFALRPELLISCLFVECLDPDETLIIEGAEQYSVGSGYADNFCWAGDFDHSKSGMKRDEWGRWNYAIVAMDATPYTDPVEQYSAGEMLREINKAYCGFSDELFPNRKLPSVVATGNWGCGAFRGDVELKCILQMMACVQAKKSLAYFTFGDKQFCDRIYEIHTLLSSQKVTVGNLWRILSENSESLLDYNNSVFDFISQTFECMK</sequence>
<dbReference type="InterPro" id="IPR048362">
    <property type="entry name" value="PARG_helical"/>
</dbReference>
<dbReference type="InterPro" id="IPR046372">
    <property type="entry name" value="PARG_cat_C"/>
</dbReference>
<feature type="binding site" evidence="5">
    <location>
        <position position="308"/>
    </location>
    <ligand>
        <name>substrate</name>
    </ligand>
</feature>
<evidence type="ECO:0000256" key="3">
    <source>
        <dbReference type="ARBA" id="ARBA00022801"/>
    </source>
</evidence>
<comment type="similarity">
    <text evidence="1">Belongs to the poly(ADP-ribose) glycohydrolase family.</text>
</comment>
<feature type="active site" evidence="4">
    <location>
        <position position="323"/>
    </location>
</feature>
<evidence type="ECO:0000256" key="5">
    <source>
        <dbReference type="PIRSR" id="PIRSR607724-2"/>
    </source>
</evidence>
<keyword evidence="8" id="KW-1185">Reference proteome</keyword>
<name>A0AA85JLP7_TRIRE</name>
<evidence type="ECO:0000313" key="9">
    <source>
        <dbReference type="WBParaSite" id="TREG1_28740.1"/>
    </source>
</evidence>
<dbReference type="WBParaSite" id="TREG1_28740.1">
    <property type="protein sequence ID" value="TREG1_28740.1"/>
    <property type="gene ID" value="TREG1_28740"/>
</dbReference>
<dbReference type="Pfam" id="PF20811">
    <property type="entry name" value="PARG_cat_N"/>
    <property type="match status" value="1"/>
</dbReference>
<feature type="binding site" evidence="5">
    <location>
        <position position="363"/>
    </location>
    <ligand>
        <name>substrate</name>
    </ligand>
</feature>
<dbReference type="PANTHER" id="PTHR12837:SF15">
    <property type="entry name" value="POLY(ADP-RIBOSE) GLYCOHYDROLASE"/>
    <property type="match status" value="1"/>
</dbReference>
<evidence type="ECO:0000313" key="8">
    <source>
        <dbReference type="Proteomes" id="UP000050795"/>
    </source>
</evidence>
<reference evidence="9" key="2">
    <citation type="submission" date="2023-11" db="UniProtKB">
        <authorList>
            <consortium name="WormBaseParasite"/>
        </authorList>
    </citation>
    <scope>IDENTIFICATION</scope>
</reference>
<evidence type="ECO:0000256" key="4">
    <source>
        <dbReference type="PIRSR" id="PIRSR607724-1"/>
    </source>
</evidence>
<dbReference type="GO" id="GO:0006282">
    <property type="term" value="P:regulation of DNA repair"/>
    <property type="evidence" value="ECO:0007669"/>
    <property type="project" value="InterPro"/>
</dbReference>
<dbReference type="InterPro" id="IPR007724">
    <property type="entry name" value="Poly_GlycHdrlase"/>
</dbReference>
<organism evidence="8 9">
    <name type="scientific">Trichobilharzia regenti</name>
    <name type="common">Nasal bird schistosome</name>
    <dbReference type="NCBI Taxonomy" id="157069"/>
    <lineage>
        <taxon>Eukaryota</taxon>
        <taxon>Metazoa</taxon>
        <taxon>Spiralia</taxon>
        <taxon>Lophotrochozoa</taxon>
        <taxon>Platyhelminthes</taxon>
        <taxon>Trematoda</taxon>
        <taxon>Digenea</taxon>
        <taxon>Strigeidida</taxon>
        <taxon>Schistosomatoidea</taxon>
        <taxon>Schistosomatidae</taxon>
        <taxon>Trichobilharzia</taxon>
    </lineage>
</organism>
<dbReference type="PANTHER" id="PTHR12837">
    <property type="entry name" value="POLY ADP-RIBOSE GLYCOHYDROLASE"/>
    <property type="match status" value="1"/>
</dbReference>
<protein>
    <recommendedName>
        <fullName evidence="2">poly(ADP-ribose) glycohydrolase</fullName>
        <ecNumber evidence="2">3.2.1.143</ecNumber>
    </recommendedName>
</protein>